<keyword evidence="1" id="KW-0812">Transmembrane</keyword>
<feature type="non-terminal residue" evidence="3">
    <location>
        <position position="435"/>
    </location>
</feature>
<keyword evidence="4" id="KW-1185">Reference proteome</keyword>
<name>A0AA36GCE8_9BILA</name>
<evidence type="ECO:0000313" key="4">
    <source>
        <dbReference type="Proteomes" id="UP001177023"/>
    </source>
</evidence>
<dbReference type="EMBL" id="CATQJA010002706">
    <property type="protein sequence ID" value="CAJ0585935.1"/>
    <property type="molecule type" value="Genomic_DNA"/>
</dbReference>
<dbReference type="Gene3D" id="3.40.190.10">
    <property type="entry name" value="Periplasmic binding protein-like II"/>
    <property type="match status" value="1"/>
</dbReference>
<dbReference type="SUPFAM" id="SSF53850">
    <property type="entry name" value="Periplasmic binding protein-like II"/>
    <property type="match status" value="1"/>
</dbReference>
<accession>A0AA36GCE8</accession>
<reference evidence="3" key="1">
    <citation type="submission" date="2023-06" db="EMBL/GenBank/DDBJ databases">
        <authorList>
            <person name="Delattre M."/>
        </authorList>
    </citation>
    <scope>NUCLEOTIDE SEQUENCE</scope>
    <source>
        <strain evidence="3">AF72</strain>
    </source>
</reference>
<dbReference type="Proteomes" id="UP001177023">
    <property type="component" value="Unassembled WGS sequence"/>
</dbReference>
<feature type="transmembrane region" description="Helical" evidence="1">
    <location>
        <begin position="359"/>
        <end position="384"/>
    </location>
</feature>
<dbReference type="AlphaFoldDB" id="A0AA36GCE8"/>
<comment type="caution">
    <text evidence="3">The sequence shown here is derived from an EMBL/GenBank/DDBJ whole genome shotgun (WGS) entry which is preliminary data.</text>
</comment>
<dbReference type="PANTHER" id="PTHR22714:SF8">
    <property type="entry name" value="PROTEIN CBG02446"/>
    <property type="match status" value="1"/>
</dbReference>
<organism evidence="3 4">
    <name type="scientific">Mesorhabditis spiculigera</name>
    <dbReference type="NCBI Taxonomy" id="96644"/>
    <lineage>
        <taxon>Eukaryota</taxon>
        <taxon>Metazoa</taxon>
        <taxon>Ecdysozoa</taxon>
        <taxon>Nematoda</taxon>
        <taxon>Chromadorea</taxon>
        <taxon>Rhabditida</taxon>
        <taxon>Rhabditina</taxon>
        <taxon>Rhabditomorpha</taxon>
        <taxon>Rhabditoidea</taxon>
        <taxon>Rhabditidae</taxon>
        <taxon>Mesorhabditinae</taxon>
        <taxon>Mesorhabditis</taxon>
    </lineage>
</organism>
<keyword evidence="1" id="KW-0472">Membrane</keyword>
<sequence length="435" mass="50277">MKLKAVGYMQDSTIVLFRKSCWNMNCFKPGIDVDFLNMALGMAGLEAEVIPFDYPPPQALAAVANGSADLTVHAIVQSAERLATVDFTVPVNYVLYGYVAKEVEEFQVFPMILKRLQKQVSTRNNPFAMWVLSGGKRDYVTWIFHAIRTILKQDTQLRRRYTLPNAIFMIFWIWFCFFFTQSFESAMKSTLTLSSKRGYEFQDLEGVLEAIENKGWRLVLQDETGWNPMDYCRDESDQCPRIQQHMKNALHIPRDSDFSDKLPPKTVLFAAMHSHLIQDDVVVIDRGARLLFIRDTFLQPAILGYAVNKNLTKVMEKLNKAFERMLGSYENFAGRYGRPYTPYRRLDSYNQFFQLRVVYLLPLFRLTAYFLGSALLALALEVILGKSGVYLHLLHEECRCEKGSTRRHITRNTILSLFLGRNGDYPVKRRRNTIA</sequence>
<keyword evidence="1" id="KW-1133">Transmembrane helix</keyword>
<feature type="transmembrane region" description="Helical" evidence="1">
    <location>
        <begin position="161"/>
        <end position="180"/>
    </location>
</feature>
<dbReference type="InterPro" id="IPR040128">
    <property type="entry name" value="T25E4.2-like"/>
</dbReference>
<dbReference type="InterPro" id="IPR001638">
    <property type="entry name" value="Solute-binding_3/MltF_N"/>
</dbReference>
<evidence type="ECO:0000259" key="2">
    <source>
        <dbReference type="Pfam" id="PF00497"/>
    </source>
</evidence>
<proteinExistence type="predicted"/>
<evidence type="ECO:0000313" key="3">
    <source>
        <dbReference type="EMBL" id="CAJ0585935.1"/>
    </source>
</evidence>
<evidence type="ECO:0000256" key="1">
    <source>
        <dbReference type="SAM" id="Phobius"/>
    </source>
</evidence>
<dbReference type="PANTHER" id="PTHR22714">
    <property type="entry name" value="PROTEIN CBG02446-RELATED"/>
    <property type="match status" value="1"/>
</dbReference>
<gene>
    <name evidence="3" type="ORF">MSPICULIGERA_LOCUS23945</name>
</gene>
<dbReference type="Pfam" id="PF00497">
    <property type="entry name" value="SBP_bac_3"/>
    <property type="match status" value="1"/>
</dbReference>
<protein>
    <recommendedName>
        <fullName evidence="2">Solute-binding protein family 3/N-terminal domain-containing protein</fullName>
    </recommendedName>
</protein>
<feature type="domain" description="Solute-binding protein family 3/N-terminal" evidence="2">
    <location>
        <begin position="30"/>
        <end position="327"/>
    </location>
</feature>